<dbReference type="PROSITE" id="PS50213">
    <property type="entry name" value="FAS1"/>
    <property type="match status" value="2"/>
</dbReference>
<dbReference type="AlphaFoldDB" id="A0A0D2CFG6"/>
<dbReference type="Gene3D" id="2.30.180.10">
    <property type="entry name" value="FAS1 domain"/>
    <property type="match status" value="2"/>
</dbReference>
<dbReference type="InterPro" id="IPR050904">
    <property type="entry name" value="Adhesion/Biosynth-related"/>
</dbReference>
<dbReference type="OrthoDB" id="286301at2759"/>
<dbReference type="GeneID" id="27344838"/>
<organism evidence="4 5">
    <name type="scientific">Cladophialophora immunda</name>
    <dbReference type="NCBI Taxonomy" id="569365"/>
    <lineage>
        <taxon>Eukaryota</taxon>
        <taxon>Fungi</taxon>
        <taxon>Dikarya</taxon>
        <taxon>Ascomycota</taxon>
        <taxon>Pezizomycotina</taxon>
        <taxon>Eurotiomycetes</taxon>
        <taxon>Chaetothyriomycetidae</taxon>
        <taxon>Chaetothyriales</taxon>
        <taxon>Herpotrichiellaceae</taxon>
        <taxon>Cladophialophora</taxon>
    </lineage>
</organism>
<evidence type="ECO:0000313" key="5">
    <source>
        <dbReference type="Proteomes" id="UP000054466"/>
    </source>
</evidence>
<name>A0A0D2CFG6_9EURO</name>
<evidence type="ECO:0000256" key="2">
    <source>
        <dbReference type="SAM" id="SignalP"/>
    </source>
</evidence>
<dbReference type="Pfam" id="PF02469">
    <property type="entry name" value="Fasciclin"/>
    <property type="match status" value="2"/>
</dbReference>
<dbReference type="PANTHER" id="PTHR10900">
    <property type="entry name" value="PERIOSTIN-RELATED"/>
    <property type="match status" value="1"/>
</dbReference>
<dbReference type="Proteomes" id="UP000054466">
    <property type="component" value="Unassembled WGS sequence"/>
</dbReference>
<keyword evidence="2" id="KW-0732">Signal</keyword>
<feature type="domain" description="FAS1" evidence="3">
    <location>
        <begin position="162"/>
        <end position="293"/>
    </location>
</feature>
<proteinExistence type="predicted"/>
<evidence type="ECO:0000313" key="4">
    <source>
        <dbReference type="EMBL" id="KIW29858.1"/>
    </source>
</evidence>
<keyword evidence="1" id="KW-1133">Transmembrane helix</keyword>
<dbReference type="STRING" id="569365.A0A0D2CFG6"/>
<dbReference type="HOGENOM" id="CLU_031281_2_2_1"/>
<feature type="signal peptide" evidence="2">
    <location>
        <begin position="1"/>
        <end position="17"/>
    </location>
</feature>
<keyword evidence="1" id="KW-0472">Membrane</keyword>
<dbReference type="InterPro" id="IPR000782">
    <property type="entry name" value="FAS1_domain"/>
</dbReference>
<dbReference type="InterPro" id="IPR036378">
    <property type="entry name" value="FAS1_dom_sf"/>
</dbReference>
<keyword evidence="5" id="KW-1185">Reference proteome</keyword>
<dbReference type="RefSeq" id="XP_016250074.1">
    <property type="nucleotide sequence ID" value="XM_016392555.1"/>
</dbReference>
<sequence length="413" mass="44182">MALILLLFFAALTFAAGNTTSIIDYLNDNDGTSAFATYLAKYPNLSKTLASDNITLLVPKNSAFNGVTNISEALLTYHVLEGVHHSFNADAFQYIETLHQPDDADSSETKTRIVIARGNAFSSAATFWSGNSQQSRSDTPAVNCTNGVVYTLSSVLELPRSFDDSYNHSALSGPPSPFLDAKIHARNSSAQGINDVSNVTIFLPISYAWDMIGSVISNWTEDEFLDIVSYHVSQGVFLLNGLPSKAITLPTQEGTDLTITSYEGDAYVNSAKIVSQPALVFDGGLVYSIYGVLNPANRTAEPSSDPIGVAYASASFSTNFTFPDNGSKSSGNGTSLSLGAKIAIILGSVIAGVFCLSVGVWFWHHWRAKRGGSGVISTRKVTVVDGNASQKHLARSDSMELTSHYGDSVHTTR</sequence>
<evidence type="ECO:0000256" key="1">
    <source>
        <dbReference type="SAM" id="Phobius"/>
    </source>
</evidence>
<protein>
    <recommendedName>
        <fullName evidence="3">FAS1 domain-containing protein</fullName>
    </recommendedName>
</protein>
<feature type="domain" description="FAS1" evidence="3">
    <location>
        <begin position="19"/>
        <end position="156"/>
    </location>
</feature>
<feature type="chain" id="PRO_5002255162" description="FAS1 domain-containing protein" evidence="2">
    <location>
        <begin position="18"/>
        <end position="413"/>
    </location>
</feature>
<keyword evidence="1" id="KW-0812">Transmembrane</keyword>
<dbReference type="SMART" id="SM00554">
    <property type="entry name" value="FAS1"/>
    <property type="match status" value="2"/>
</dbReference>
<reference evidence="4 5" key="1">
    <citation type="submission" date="2015-01" db="EMBL/GenBank/DDBJ databases">
        <title>The Genome Sequence of Cladophialophora immunda CBS83496.</title>
        <authorList>
            <consortium name="The Broad Institute Genomics Platform"/>
            <person name="Cuomo C."/>
            <person name="de Hoog S."/>
            <person name="Gorbushina A."/>
            <person name="Stielow B."/>
            <person name="Teixiera M."/>
            <person name="Abouelleil A."/>
            <person name="Chapman S.B."/>
            <person name="Priest M."/>
            <person name="Young S.K."/>
            <person name="Wortman J."/>
            <person name="Nusbaum C."/>
            <person name="Birren B."/>
        </authorList>
    </citation>
    <scope>NUCLEOTIDE SEQUENCE [LARGE SCALE GENOMIC DNA]</scope>
    <source>
        <strain evidence="4 5">CBS 83496</strain>
    </source>
</reference>
<dbReference type="PANTHER" id="PTHR10900:SF77">
    <property type="entry name" value="FI19380P1"/>
    <property type="match status" value="1"/>
</dbReference>
<feature type="transmembrane region" description="Helical" evidence="1">
    <location>
        <begin position="342"/>
        <end position="363"/>
    </location>
</feature>
<evidence type="ECO:0000259" key="3">
    <source>
        <dbReference type="PROSITE" id="PS50213"/>
    </source>
</evidence>
<dbReference type="EMBL" id="KN847042">
    <property type="protein sequence ID" value="KIW29858.1"/>
    <property type="molecule type" value="Genomic_DNA"/>
</dbReference>
<dbReference type="VEuPathDB" id="FungiDB:PV07_05644"/>
<accession>A0A0D2CFG6</accession>
<dbReference type="SUPFAM" id="SSF82153">
    <property type="entry name" value="FAS1 domain"/>
    <property type="match status" value="2"/>
</dbReference>
<dbReference type="GO" id="GO:0016236">
    <property type="term" value="P:macroautophagy"/>
    <property type="evidence" value="ECO:0007669"/>
    <property type="project" value="TreeGrafter"/>
</dbReference>
<dbReference type="GO" id="GO:0000329">
    <property type="term" value="C:fungal-type vacuole membrane"/>
    <property type="evidence" value="ECO:0007669"/>
    <property type="project" value="TreeGrafter"/>
</dbReference>
<gene>
    <name evidence="4" type="ORF">PV07_05644</name>
</gene>